<evidence type="ECO:0000313" key="3">
    <source>
        <dbReference type="Proteomes" id="UP000183365"/>
    </source>
</evidence>
<dbReference type="EMBL" id="FQNF01000005">
    <property type="protein sequence ID" value="SGZ38279.1"/>
    <property type="molecule type" value="Genomic_DNA"/>
</dbReference>
<sequence>MSEEVVVVNPKDEQPLVYKKTYSNGLIETNYTKLFENLEFKCIHETHTNPLFNGCLSAAFESLGLTNQKQFTRTINATKHNVVACNLSCKAKDNIGDVCNFKVNIRKDKNTGKWHVFYNNLTNFICNCGSTPESIKSSLPDKEMDEKQKSIIDNLSLNNNKGVDYFKTLKQFKLNQPGTKTFSELREIITKELKSQLGIKKNFKIQIRRTGGSKESDYAFLDCFLNDKKDSLCKFKASFKRDKSTNDWYLDDFSSRNKFVCTCKHISDSNDDFGYIINSKIAKGDEEEEQKLEERRKQIEEYNTNILDKKKTVKVKPPSKTPRTGRKKKSDSKPAIQIKDSTKLEDEEKLKEVKKEPETVENILNEIGRAHV</sequence>
<dbReference type="Proteomes" id="UP000183365">
    <property type="component" value="Unassembled WGS sequence"/>
</dbReference>
<protein>
    <submittedName>
        <fullName evidence="2">Uncharacterized protein</fullName>
    </submittedName>
</protein>
<name>A0A1L0CU52_9ASCO</name>
<reference evidence="3" key="1">
    <citation type="submission" date="2016-11" db="EMBL/GenBank/DDBJ databases">
        <authorList>
            <person name="Guldener U."/>
        </authorList>
    </citation>
    <scope>NUCLEOTIDE SEQUENCE [LARGE SCALE GENOMIC DNA]</scope>
</reference>
<evidence type="ECO:0000313" key="2">
    <source>
        <dbReference type="EMBL" id="SGZ38279.1"/>
    </source>
</evidence>
<keyword evidence="3" id="KW-1185">Reference proteome</keyword>
<dbReference type="VEuPathDB" id="FungiDB:HGUI_00479"/>
<evidence type="ECO:0000256" key="1">
    <source>
        <dbReference type="SAM" id="MobiDB-lite"/>
    </source>
</evidence>
<feature type="region of interest" description="Disordered" evidence="1">
    <location>
        <begin position="310"/>
        <end position="358"/>
    </location>
</feature>
<gene>
    <name evidence="2" type="ORF">HGUI_00479</name>
</gene>
<dbReference type="OrthoDB" id="3972949at2759"/>
<organism evidence="2 3">
    <name type="scientific">Hanseniaspora guilliermondii</name>
    <dbReference type="NCBI Taxonomy" id="56406"/>
    <lineage>
        <taxon>Eukaryota</taxon>
        <taxon>Fungi</taxon>
        <taxon>Dikarya</taxon>
        <taxon>Ascomycota</taxon>
        <taxon>Saccharomycotina</taxon>
        <taxon>Saccharomycetes</taxon>
        <taxon>Saccharomycodales</taxon>
        <taxon>Saccharomycodaceae</taxon>
        <taxon>Hanseniaspora</taxon>
    </lineage>
</organism>
<dbReference type="AlphaFoldDB" id="A0A1L0CU52"/>
<accession>A0A1L0CU52</accession>
<proteinExistence type="predicted"/>
<feature type="compositionally biased region" description="Basic and acidic residues" evidence="1">
    <location>
        <begin position="340"/>
        <end position="358"/>
    </location>
</feature>